<feature type="region of interest" description="Disordered" evidence="3">
    <location>
        <begin position="212"/>
        <end position="393"/>
    </location>
</feature>
<evidence type="ECO:0000259" key="4">
    <source>
        <dbReference type="PROSITE" id="PS50158"/>
    </source>
</evidence>
<dbReference type="GO" id="GO:0003676">
    <property type="term" value="F:nucleic acid binding"/>
    <property type="evidence" value="ECO:0007669"/>
    <property type="project" value="InterPro"/>
</dbReference>
<keyword evidence="2" id="KW-0479">Metal-binding</keyword>
<feature type="compositionally biased region" description="Polar residues" evidence="3">
    <location>
        <begin position="12"/>
        <end position="25"/>
    </location>
</feature>
<dbReference type="InterPro" id="IPR001878">
    <property type="entry name" value="Znf_CCHC"/>
</dbReference>
<dbReference type="InterPro" id="IPR051714">
    <property type="entry name" value="Znf_CCHC_NABP"/>
</dbReference>
<feature type="domain" description="CCHC-type" evidence="4">
    <location>
        <begin position="511"/>
        <end position="526"/>
    </location>
</feature>
<feature type="region of interest" description="Disordered" evidence="3">
    <location>
        <begin position="152"/>
        <end position="195"/>
    </location>
</feature>
<evidence type="ECO:0000256" key="2">
    <source>
        <dbReference type="PROSITE-ProRule" id="PRU00047"/>
    </source>
</evidence>
<protein>
    <recommendedName>
        <fullName evidence="4">CCHC-type domain-containing protein</fullName>
    </recommendedName>
</protein>
<dbReference type="Pfam" id="PF00098">
    <property type="entry name" value="zf-CCHC"/>
    <property type="match status" value="3"/>
</dbReference>
<dbReference type="STRING" id="5217.A0A4Q1BW70"/>
<evidence type="ECO:0000256" key="1">
    <source>
        <dbReference type="ARBA" id="ARBA00022664"/>
    </source>
</evidence>
<accession>A0A4Q1BW70</accession>
<feature type="compositionally biased region" description="Low complexity" evidence="3">
    <location>
        <begin position="287"/>
        <end position="298"/>
    </location>
</feature>
<dbReference type="PANTHER" id="PTHR23002">
    <property type="entry name" value="ZINC FINGER CCHC DOMAIN CONTAINING PROTEIN"/>
    <property type="match status" value="1"/>
</dbReference>
<dbReference type="PROSITE" id="PS50158">
    <property type="entry name" value="ZF_CCHC"/>
    <property type="match status" value="3"/>
</dbReference>
<feature type="region of interest" description="Disordered" evidence="3">
    <location>
        <begin position="1"/>
        <end position="126"/>
    </location>
</feature>
<keyword evidence="2" id="KW-0863">Zinc-finger</keyword>
<organism evidence="5 6">
    <name type="scientific">Tremella mesenterica</name>
    <name type="common">Jelly fungus</name>
    <dbReference type="NCBI Taxonomy" id="5217"/>
    <lineage>
        <taxon>Eukaryota</taxon>
        <taxon>Fungi</taxon>
        <taxon>Dikarya</taxon>
        <taxon>Basidiomycota</taxon>
        <taxon>Agaricomycotina</taxon>
        <taxon>Tremellomycetes</taxon>
        <taxon>Tremellales</taxon>
        <taxon>Tremellaceae</taxon>
        <taxon>Tremella</taxon>
    </lineage>
</organism>
<feature type="compositionally biased region" description="Low complexity" evidence="3">
    <location>
        <begin position="35"/>
        <end position="58"/>
    </location>
</feature>
<keyword evidence="6" id="KW-1185">Reference proteome</keyword>
<evidence type="ECO:0000313" key="6">
    <source>
        <dbReference type="Proteomes" id="UP000289152"/>
    </source>
</evidence>
<dbReference type="OrthoDB" id="2576435at2759"/>
<feature type="compositionally biased region" description="Basic and acidic residues" evidence="3">
    <location>
        <begin position="272"/>
        <end position="282"/>
    </location>
</feature>
<feature type="domain" description="CCHC-type" evidence="4">
    <location>
        <begin position="460"/>
        <end position="475"/>
    </location>
</feature>
<dbReference type="GO" id="GO:0008270">
    <property type="term" value="F:zinc ion binding"/>
    <property type="evidence" value="ECO:0007669"/>
    <property type="project" value="UniProtKB-KW"/>
</dbReference>
<dbReference type="SMART" id="SM00343">
    <property type="entry name" value="ZnF_C2HC"/>
    <property type="match status" value="3"/>
</dbReference>
<feature type="region of interest" description="Disordered" evidence="3">
    <location>
        <begin position="546"/>
        <end position="671"/>
    </location>
</feature>
<dbReference type="Proteomes" id="UP000289152">
    <property type="component" value="Unassembled WGS sequence"/>
</dbReference>
<keyword evidence="2" id="KW-0862">Zinc</keyword>
<gene>
    <name evidence="5" type="ORF">M231_00399</name>
</gene>
<dbReference type="InterPro" id="IPR036875">
    <property type="entry name" value="Znf_CCHC_sf"/>
</dbReference>
<name>A0A4Q1BW70_TREME</name>
<feature type="compositionally biased region" description="Basic and acidic residues" evidence="3">
    <location>
        <begin position="153"/>
        <end position="167"/>
    </location>
</feature>
<evidence type="ECO:0000256" key="3">
    <source>
        <dbReference type="SAM" id="MobiDB-lite"/>
    </source>
</evidence>
<dbReference type="AlphaFoldDB" id="A0A4Q1BW70"/>
<reference evidence="5 6" key="1">
    <citation type="submission" date="2016-06" db="EMBL/GenBank/DDBJ databases">
        <title>Evolution of pathogenesis and genome organization in the Tremellales.</title>
        <authorList>
            <person name="Cuomo C."/>
            <person name="Litvintseva A."/>
            <person name="Heitman J."/>
            <person name="Chen Y."/>
            <person name="Sun S."/>
            <person name="Springer D."/>
            <person name="Dromer F."/>
            <person name="Young S."/>
            <person name="Zeng Q."/>
            <person name="Chapman S."/>
            <person name="Gujja S."/>
            <person name="Saif S."/>
            <person name="Birren B."/>
        </authorList>
    </citation>
    <scope>NUCLEOTIDE SEQUENCE [LARGE SCALE GENOMIC DNA]</scope>
    <source>
        <strain evidence="5 6">ATCC 28783</strain>
    </source>
</reference>
<dbReference type="EMBL" id="SDIL01000002">
    <property type="protein sequence ID" value="RXK42409.1"/>
    <property type="molecule type" value="Genomic_DNA"/>
</dbReference>
<comment type="caution">
    <text evidence="5">The sequence shown here is derived from an EMBL/GenBank/DDBJ whole genome shotgun (WGS) entry which is preliminary data.</text>
</comment>
<feature type="region of interest" description="Disordered" evidence="3">
    <location>
        <begin position="415"/>
        <end position="436"/>
    </location>
</feature>
<dbReference type="GO" id="GO:0006397">
    <property type="term" value="P:mRNA processing"/>
    <property type="evidence" value="ECO:0007669"/>
    <property type="project" value="UniProtKB-KW"/>
</dbReference>
<dbReference type="SUPFAM" id="SSF57756">
    <property type="entry name" value="Retrovirus zinc finger-like domains"/>
    <property type="match status" value="2"/>
</dbReference>
<sequence length="671" mass="73380">MVTVLHPHSKQLHSSSSQRNETSGQLRAGAVPFRPSSTSIPSSSVAVGSPSSSGSHKPPAAPKPLSSGIHPTFAGEFRSSSGASKLRNPETRVPKPLDPALEEKIKRNRQRSEELERRHRQVEQEAADYREEIKRASAEARRRAEVEAMAVEENNRAREAARQRKLDASAPWTPTQYSHRSGAKSSEAGGLSDREQSLSEVLYNVKTKEHSILMPTSTYPAQRPAVATREPQSPRNPEDRGFPSDWSTAQKPRRDPRDLTMGFSPGYGLRDVPPHLSEDQGAHRMYPAPSVVAPPVNADDGWGSDPEPSPRPSPALQTPDTARFENTGLRGLEYHRESIVDADDGGWGVPVKEYASEPPSPDPRPNSGGSYVPWQPVQYSSESSLPEPISRDELLEGLSKMSLARRPVEEDRPVGFRHTLDGRSPGDQNRRGFQTDFPDVLPQVHEDRPARERGRFSGGCRRCGEDGHWAQECPQTEASGRFGDSTCRRCGQEGHWARDCSNPRAGADRGCFGCGETGHISGDCPENRTPLAPEAVDSLPARLSGWDEEAPEERGDVPPVQRRHPTIHPDRLRMLGGLPNTSYNTQPQPPPPTTRWSDQRDGRAAALVPAVTNRQTGRPGDNVPVPVVKSGSFKPTPEDDDDGWGAPAARAPAPAPPVAEKPADDDPYDGW</sequence>
<dbReference type="Gene3D" id="4.10.60.10">
    <property type="entry name" value="Zinc finger, CCHC-type"/>
    <property type="match status" value="2"/>
</dbReference>
<keyword evidence="1" id="KW-0507">mRNA processing</keyword>
<feature type="compositionally biased region" description="Basic and acidic residues" evidence="3">
    <location>
        <begin position="87"/>
        <end position="126"/>
    </location>
</feature>
<evidence type="ECO:0000313" key="5">
    <source>
        <dbReference type="EMBL" id="RXK42409.1"/>
    </source>
</evidence>
<proteinExistence type="predicted"/>
<dbReference type="InParanoid" id="A0A4Q1BW70"/>
<feature type="domain" description="CCHC-type" evidence="4">
    <location>
        <begin position="487"/>
        <end position="502"/>
    </location>
</feature>